<evidence type="ECO:0000313" key="7">
    <source>
        <dbReference type="Proteomes" id="UP000251937"/>
    </source>
</evidence>
<feature type="domain" description="Transposase IS801/IS1294" evidence="1">
    <location>
        <begin position="192"/>
        <end position="359"/>
    </location>
</feature>
<dbReference type="InterPro" id="IPR026889">
    <property type="entry name" value="Zn_Tnp"/>
</dbReference>
<evidence type="ECO:0000313" key="5">
    <source>
        <dbReference type="EMBL" id="SQA92383.1"/>
    </source>
</evidence>
<dbReference type="Pfam" id="PF04986">
    <property type="entry name" value="Y2_Tnp"/>
    <property type="match status" value="1"/>
</dbReference>
<dbReference type="PANTHER" id="PTHR37023:SF1">
    <property type="entry name" value="ISSOD25 TRANSPOSASE TNPA_ISSOD25"/>
    <property type="match status" value="1"/>
</dbReference>
<dbReference type="InterPro" id="IPR007069">
    <property type="entry name" value="Transposase_32"/>
</dbReference>
<dbReference type="GO" id="GO:0006313">
    <property type="term" value="P:DNA transposition"/>
    <property type="evidence" value="ECO:0007669"/>
    <property type="project" value="InterPro"/>
</dbReference>
<dbReference type="GO" id="GO:0004803">
    <property type="term" value="F:transposase activity"/>
    <property type="evidence" value="ECO:0007669"/>
    <property type="project" value="InterPro"/>
</dbReference>
<dbReference type="Pfam" id="PF14319">
    <property type="entry name" value="Zn_Tnp_IS91"/>
    <property type="match status" value="1"/>
</dbReference>
<gene>
    <name evidence="4" type="ORF">NCTC11212_02467</name>
    <name evidence="5" type="ORF">NCTC11212_04037</name>
    <name evidence="3" type="ORF">SAMN05421800_1601</name>
</gene>
<organism evidence="5 7">
    <name type="scientific">Chryseobacterium balustinum</name>
    <dbReference type="NCBI Taxonomy" id="246"/>
    <lineage>
        <taxon>Bacteria</taxon>
        <taxon>Pseudomonadati</taxon>
        <taxon>Bacteroidota</taxon>
        <taxon>Flavobacteriia</taxon>
        <taxon>Flavobacteriales</taxon>
        <taxon>Weeksellaceae</taxon>
        <taxon>Chryseobacterium group</taxon>
        <taxon>Chryseobacterium</taxon>
    </lineage>
</organism>
<evidence type="ECO:0000259" key="1">
    <source>
        <dbReference type="Pfam" id="PF04986"/>
    </source>
</evidence>
<evidence type="ECO:0000313" key="3">
    <source>
        <dbReference type="EMBL" id="SKC15061.1"/>
    </source>
</evidence>
<dbReference type="EMBL" id="UAVR01000011">
    <property type="protein sequence ID" value="SQA90255.1"/>
    <property type="molecule type" value="Genomic_DNA"/>
</dbReference>
<accession>A0AAX2IUE3</accession>
<dbReference type="GO" id="GO:0003677">
    <property type="term" value="F:DNA binding"/>
    <property type="evidence" value="ECO:0007669"/>
    <property type="project" value="InterPro"/>
</dbReference>
<protein>
    <submittedName>
        <fullName evidence="3 5">Transposase</fullName>
    </submittedName>
</protein>
<evidence type="ECO:0000313" key="4">
    <source>
        <dbReference type="EMBL" id="SQA90255.1"/>
    </source>
</evidence>
<dbReference type="EMBL" id="UAVR01000023">
    <property type="protein sequence ID" value="SQA92383.1"/>
    <property type="molecule type" value="Genomic_DNA"/>
</dbReference>
<evidence type="ECO:0000313" key="6">
    <source>
        <dbReference type="Proteomes" id="UP000190669"/>
    </source>
</evidence>
<comment type="caution">
    <text evidence="5">The sequence shown here is derived from an EMBL/GenBank/DDBJ whole genome shotgun (WGS) entry which is preliminary data.</text>
</comment>
<dbReference type="EMBL" id="FUZE01000060">
    <property type="protein sequence ID" value="SKC15061.1"/>
    <property type="molecule type" value="Genomic_DNA"/>
</dbReference>
<dbReference type="InterPro" id="IPR054832">
    <property type="entry name" value="transpos_IS91"/>
</dbReference>
<proteinExistence type="predicted"/>
<keyword evidence="6" id="KW-1185">Reference proteome</keyword>
<dbReference type="NCBIfam" id="NF033538">
    <property type="entry name" value="transpos_IS91"/>
    <property type="match status" value="1"/>
</dbReference>
<name>A0AAX2IUE3_9FLAO</name>
<reference evidence="3 6" key="1">
    <citation type="submission" date="2017-02" db="EMBL/GenBank/DDBJ databases">
        <authorList>
            <person name="Varghese N."/>
            <person name="Submissions S."/>
        </authorList>
    </citation>
    <scope>NUCLEOTIDE SEQUENCE [LARGE SCALE GENOMIC DNA]</scope>
    <source>
        <strain evidence="3 6">DSM 16775</strain>
    </source>
</reference>
<reference evidence="5 7" key="2">
    <citation type="submission" date="2018-06" db="EMBL/GenBank/DDBJ databases">
        <authorList>
            <consortium name="Pathogen Informatics"/>
            <person name="Doyle S."/>
        </authorList>
    </citation>
    <scope>NUCLEOTIDE SEQUENCE [LARGE SCALE GENOMIC DNA]</scope>
    <source>
        <strain evidence="5 7">NCTC11212</strain>
    </source>
</reference>
<dbReference type="PANTHER" id="PTHR37023">
    <property type="entry name" value="TRANSPOSASE"/>
    <property type="match status" value="1"/>
</dbReference>
<dbReference type="Proteomes" id="UP000190669">
    <property type="component" value="Unassembled WGS sequence"/>
</dbReference>
<dbReference type="AlphaFoldDB" id="A0AAX2IUE3"/>
<feature type="domain" description="Transposase zinc-binding" evidence="2">
    <location>
        <begin position="75"/>
        <end position="153"/>
    </location>
</feature>
<evidence type="ECO:0000259" key="2">
    <source>
        <dbReference type="Pfam" id="PF14319"/>
    </source>
</evidence>
<dbReference type="Proteomes" id="UP000251937">
    <property type="component" value="Unassembled WGS sequence"/>
</dbReference>
<sequence>MPHTFWKTAFRSSWYRNFWVMSVLKVQWNIFMCASSRTKNRTVLWIRYLLYAAGMQARSKGASVAEVLRKINLSSQNFSVHQEKTLRALSNCRTSALGGHIDTCDGCGNLSISYNSCRNRHCPQCQGHKKEEWIQKREQDLLPCSYYHVVFTLPEELNGLAISQPQLIYKALFEAAWATLNQFGKTEGLQLGMIAILHTWGQNLSLHPHLHCIVPGGGLTMQGKWRKKVRTDKFLFPVKALSKVFRAKFVTSLRACGITDRDLMEKLFTKNWVVYAKRPFGGPKQVIEYLGRYTHKVAISNHRIKEVTDQQVRFEYKDYRKGGEKKEMTLANTEFVRRFSMHILPKRFVRIRHYGILSSSWKRGKLQALQSDLKIRVTAAKPKTLLRKCRSCKEGNLVTIAVFGQRGPPPEFLFVIQPLSAK</sequence>